<protein>
    <submittedName>
        <fullName evidence="2">DUF3616 domain-containing protein</fullName>
    </submittedName>
</protein>
<evidence type="ECO:0000313" key="2">
    <source>
        <dbReference type="EMBL" id="MFB2879206.1"/>
    </source>
</evidence>
<proteinExistence type="predicted"/>
<comment type="caution">
    <text evidence="2">The sequence shown here is derived from an EMBL/GenBank/DDBJ whole genome shotgun (WGS) entry which is preliminary data.</text>
</comment>
<evidence type="ECO:0000259" key="1">
    <source>
        <dbReference type="Pfam" id="PF12275"/>
    </source>
</evidence>
<accession>A0ABV4XAA3</accession>
<dbReference type="InterPro" id="IPR022060">
    <property type="entry name" value="DUF3616"/>
</dbReference>
<evidence type="ECO:0000313" key="3">
    <source>
        <dbReference type="Proteomes" id="UP001576774"/>
    </source>
</evidence>
<name>A0ABV4XAA3_9CYAN</name>
<gene>
    <name evidence="2" type="ORF">ACE1CC_20315</name>
</gene>
<reference evidence="2 3" key="1">
    <citation type="submission" date="2024-09" db="EMBL/GenBank/DDBJ databases">
        <title>Floridaenema gen nov. (Aerosakkonemataceae, Aerosakkonematales ord. nov., Cyanobacteria) from benthic tropical and subtropical fresh waters, with the description of four new species.</title>
        <authorList>
            <person name="Moretto J.A."/>
            <person name="Berthold D.E."/>
            <person name="Lefler F.W."/>
            <person name="Huang I.-S."/>
            <person name="Laughinghouse H. IV."/>
        </authorList>
    </citation>
    <scope>NUCLEOTIDE SEQUENCE [LARGE SCALE GENOMIC DNA]</scope>
    <source>
        <strain evidence="2 3">BLCC-F46</strain>
    </source>
</reference>
<dbReference type="EMBL" id="JBHFNQ010000158">
    <property type="protein sequence ID" value="MFB2879206.1"/>
    <property type="molecule type" value="Genomic_DNA"/>
</dbReference>
<organism evidence="2 3">
    <name type="scientific">Floridaenema aerugineum BLCC-F46</name>
    <dbReference type="NCBI Taxonomy" id="3153654"/>
    <lineage>
        <taxon>Bacteria</taxon>
        <taxon>Bacillati</taxon>
        <taxon>Cyanobacteriota</taxon>
        <taxon>Cyanophyceae</taxon>
        <taxon>Oscillatoriophycideae</taxon>
        <taxon>Aerosakkonematales</taxon>
        <taxon>Aerosakkonemataceae</taxon>
        <taxon>Floridanema</taxon>
        <taxon>Floridanema aerugineum</taxon>
    </lineage>
</organism>
<dbReference type="Proteomes" id="UP001576774">
    <property type="component" value="Unassembled WGS sequence"/>
</dbReference>
<keyword evidence="3" id="KW-1185">Reference proteome</keyword>
<feature type="domain" description="DUF3616" evidence="1">
    <location>
        <begin position="18"/>
        <end position="342"/>
    </location>
</feature>
<dbReference type="RefSeq" id="WP_413272255.1">
    <property type="nucleotide sequence ID" value="NZ_JBHFNQ010000158.1"/>
</dbReference>
<dbReference type="Pfam" id="PF12275">
    <property type="entry name" value="DUF3616"/>
    <property type="match status" value="1"/>
</dbReference>
<sequence length="346" mass="38828">MEKILLRFESKFAKCREDLSAMTMTPGEVLWLGCDETTSIERLTKTDDKTFAGHEIFNVADFIDLPSDADQEIDIEGMDYANNYIWLVGSHSLKRSKPKSKRSDLENIQKMQEIKREENRYLLARIPLKGDELCKLCEHPETPDVKLTAAKLENTKNGNLLSDALLDDPHLAPFLVSQIPSKENGFDIEGLAVYQDKIFLGLRGPVLRGWAIILEISVEESSRNTLKLKKLGNQLYKKHFVYLSGLGVRELAVDGEDLLVLAGPTMDLDGPVKLYRIENGVNLPEESLLKPSPILDIPFGEGVDHAEGLAFWCKENSQKSLLVVYDSPSQERLQGDDGILADLFPL</sequence>